<dbReference type="GO" id="GO:0000978">
    <property type="term" value="F:RNA polymerase II cis-regulatory region sequence-specific DNA binding"/>
    <property type="evidence" value="ECO:0007669"/>
    <property type="project" value="TreeGrafter"/>
</dbReference>
<reference evidence="12 13" key="1">
    <citation type="submission" date="2019-01" db="EMBL/GenBank/DDBJ databases">
        <title>A draft genome assembly of the solar-powered sea slug Elysia chlorotica.</title>
        <authorList>
            <person name="Cai H."/>
            <person name="Li Q."/>
            <person name="Fang X."/>
            <person name="Li J."/>
            <person name="Curtis N.E."/>
            <person name="Altenburger A."/>
            <person name="Shibata T."/>
            <person name="Feng M."/>
            <person name="Maeda T."/>
            <person name="Schwartz J.A."/>
            <person name="Shigenobu S."/>
            <person name="Lundholm N."/>
            <person name="Nishiyama T."/>
            <person name="Yang H."/>
            <person name="Hasebe M."/>
            <person name="Li S."/>
            <person name="Pierce S.K."/>
            <person name="Wang J."/>
        </authorList>
    </citation>
    <scope>NUCLEOTIDE SEQUENCE [LARGE SCALE GENOMIC DNA]</scope>
    <source>
        <strain evidence="12">EC2010</strain>
        <tissue evidence="12">Whole organism of an adult</tissue>
    </source>
</reference>
<gene>
    <name evidence="12" type="ORF">EGW08_014758</name>
</gene>
<evidence type="ECO:0000256" key="6">
    <source>
        <dbReference type="ARBA" id="ARBA00023163"/>
    </source>
</evidence>
<proteinExistence type="inferred from homology"/>
<evidence type="ECO:0000256" key="1">
    <source>
        <dbReference type="ARBA" id="ARBA00004123"/>
    </source>
</evidence>
<evidence type="ECO:0000256" key="7">
    <source>
        <dbReference type="ARBA" id="ARBA00023242"/>
    </source>
</evidence>
<dbReference type="InterPro" id="IPR001766">
    <property type="entry name" value="Fork_head_dom"/>
</dbReference>
<keyword evidence="2" id="KW-0970">Cilium biogenesis/degradation</keyword>
<feature type="DNA-binding region" description="Fork-head" evidence="9">
    <location>
        <begin position="204"/>
        <end position="298"/>
    </location>
</feature>
<organism evidence="12 13">
    <name type="scientific">Elysia chlorotica</name>
    <name type="common">Eastern emerald elysia</name>
    <name type="synonym">Sea slug</name>
    <dbReference type="NCBI Taxonomy" id="188477"/>
    <lineage>
        <taxon>Eukaryota</taxon>
        <taxon>Metazoa</taxon>
        <taxon>Spiralia</taxon>
        <taxon>Lophotrochozoa</taxon>
        <taxon>Mollusca</taxon>
        <taxon>Gastropoda</taxon>
        <taxon>Heterobranchia</taxon>
        <taxon>Euthyneura</taxon>
        <taxon>Panpulmonata</taxon>
        <taxon>Sacoglossa</taxon>
        <taxon>Placobranchoidea</taxon>
        <taxon>Plakobranchidae</taxon>
        <taxon>Elysia</taxon>
    </lineage>
</organism>
<dbReference type="PROSITE" id="PS00658">
    <property type="entry name" value="FORK_HEAD_2"/>
    <property type="match status" value="1"/>
</dbReference>
<keyword evidence="3" id="KW-0805">Transcription regulation</keyword>
<comment type="caution">
    <text evidence="12">The sequence shown here is derived from an EMBL/GenBank/DDBJ whole genome shotgun (WGS) entry which is preliminary data.</text>
</comment>
<dbReference type="Proteomes" id="UP000271974">
    <property type="component" value="Unassembled WGS sequence"/>
</dbReference>
<evidence type="ECO:0000256" key="2">
    <source>
        <dbReference type="ARBA" id="ARBA00022794"/>
    </source>
</evidence>
<evidence type="ECO:0000256" key="8">
    <source>
        <dbReference type="ARBA" id="ARBA00034770"/>
    </source>
</evidence>
<feature type="compositionally biased region" description="Low complexity" evidence="10">
    <location>
        <begin position="178"/>
        <end position="194"/>
    </location>
</feature>
<feature type="region of interest" description="Disordered" evidence="10">
    <location>
        <begin position="97"/>
        <end position="145"/>
    </location>
</feature>
<dbReference type="EMBL" id="RQTK01000577">
    <property type="protein sequence ID" value="RUS77483.1"/>
    <property type="molecule type" value="Genomic_DNA"/>
</dbReference>
<protein>
    <recommendedName>
        <fullName evidence="11">Fork-head domain-containing protein</fullName>
    </recommendedName>
</protein>
<dbReference type="InterPro" id="IPR047512">
    <property type="entry name" value="FH_FOXJ1"/>
</dbReference>
<dbReference type="GO" id="GO:0000981">
    <property type="term" value="F:DNA-binding transcription factor activity, RNA polymerase II-specific"/>
    <property type="evidence" value="ECO:0007669"/>
    <property type="project" value="TreeGrafter"/>
</dbReference>
<feature type="non-terminal residue" evidence="12">
    <location>
        <position position="1"/>
    </location>
</feature>
<feature type="region of interest" description="Disordered" evidence="10">
    <location>
        <begin position="417"/>
        <end position="437"/>
    </location>
</feature>
<dbReference type="AlphaFoldDB" id="A0A3S0ZX74"/>
<evidence type="ECO:0000256" key="4">
    <source>
        <dbReference type="ARBA" id="ARBA00023125"/>
    </source>
</evidence>
<dbReference type="InterPro" id="IPR018122">
    <property type="entry name" value="TF_fork_head_CS_1"/>
</dbReference>
<sequence length="560" mass="61192">QPALTIPSGEAGRPAGKLKLPVRLTSHSGVRPCLLTFANSGELSPDEKSMSPSATLAHRFQQNWLAQHPGDTYNCGGNLDDSLTSLGWLQNLKVSEITQPRQGATGGSGGGGGGSGLDNINVNGGVRRNGFKQENPPSPPSSLLGLQNQHHQLMSSKYDPRLGPALHSMGDLTPPMTSSSSFSSTSSSNSSSESVDYKTNPYVKPPYSYASLICMAMKATRKNKITLSSIYNWITDNFMYYRLTDPSWQNSIRHNLSLNKCFEKVARRKDEPGKGGFWRINPEFGEMAENGVFKKRRGSRDAIIPSPPLKRFKLEDNDDDEDDDIGTRRRFPLAAGMKSSTREDKLLSNGSFGDLSMDDDDDDNSLTLRLRGASSASPDDSGLVVGDLDFNWTSILNQDIDIGGKTVKTEAILDDPDLQQPPFLAMSPPSSETNSEDLGFDELFSQTDFAMNLPVDFQTNDPLDLTVQGTTIRPPEWWGSDAGLDGTNINTHDNFHSDIFNNNISGSHQHDSRLNTPVPPSPTPDHGDAMWGENIALSSSGHHFDLDNLFEFDNIPSPQL</sequence>
<keyword evidence="7 9" id="KW-0539">Nucleus</keyword>
<dbReference type="CDD" id="cd20023">
    <property type="entry name" value="FH_FOXJ1"/>
    <property type="match status" value="1"/>
</dbReference>
<dbReference type="InterPro" id="IPR036390">
    <property type="entry name" value="WH_DNA-bd_sf"/>
</dbReference>
<evidence type="ECO:0000259" key="11">
    <source>
        <dbReference type="PROSITE" id="PS50039"/>
    </source>
</evidence>
<dbReference type="FunFam" id="1.10.10.10:FF:000030">
    <property type="entry name" value="Forkhead box protein K2"/>
    <property type="match status" value="1"/>
</dbReference>
<name>A0A3S0ZX74_ELYCH</name>
<feature type="region of interest" description="Disordered" evidence="10">
    <location>
        <begin position="340"/>
        <end position="359"/>
    </location>
</feature>
<dbReference type="GO" id="GO:0005634">
    <property type="term" value="C:nucleus"/>
    <property type="evidence" value="ECO:0007669"/>
    <property type="project" value="UniProtKB-SubCell"/>
</dbReference>
<feature type="region of interest" description="Disordered" evidence="10">
    <location>
        <begin position="157"/>
        <end position="197"/>
    </location>
</feature>
<evidence type="ECO:0000256" key="9">
    <source>
        <dbReference type="PROSITE-ProRule" id="PRU00089"/>
    </source>
</evidence>
<evidence type="ECO:0000256" key="10">
    <source>
        <dbReference type="SAM" id="MobiDB-lite"/>
    </source>
</evidence>
<evidence type="ECO:0000256" key="5">
    <source>
        <dbReference type="ARBA" id="ARBA00023159"/>
    </source>
</evidence>
<dbReference type="SMART" id="SM00339">
    <property type="entry name" value="FH"/>
    <property type="match status" value="1"/>
</dbReference>
<dbReference type="GO" id="GO:0030030">
    <property type="term" value="P:cell projection organization"/>
    <property type="evidence" value="ECO:0007669"/>
    <property type="project" value="UniProtKB-KW"/>
</dbReference>
<dbReference type="Gene3D" id="1.10.10.10">
    <property type="entry name" value="Winged helix-like DNA-binding domain superfamily/Winged helix DNA-binding domain"/>
    <property type="match status" value="1"/>
</dbReference>
<dbReference type="Pfam" id="PF00250">
    <property type="entry name" value="Forkhead"/>
    <property type="match status" value="1"/>
</dbReference>
<evidence type="ECO:0000313" key="13">
    <source>
        <dbReference type="Proteomes" id="UP000271974"/>
    </source>
</evidence>
<dbReference type="InterPro" id="IPR036388">
    <property type="entry name" value="WH-like_DNA-bd_sf"/>
</dbReference>
<feature type="domain" description="Fork-head" evidence="11">
    <location>
        <begin position="204"/>
        <end position="298"/>
    </location>
</feature>
<comment type="subcellular location">
    <subcellularLocation>
        <location evidence="1 9">Nucleus</location>
    </subcellularLocation>
</comment>
<feature type="compositionally biased region" description="Gly residues" evidence="10">
    <location>
        <begin position="104"/>
        <end position="116"/>
    </location>
</feature>
<keyword evidence="5" id="KW-0010">Activator</keyword>
<dbReference type="SUPFAM" id="SSF46785">
    <property type="entry name" value="Winged helix' DNA-binding domain"/>
    <property type="match status" value="1"/>
</dbReference>
<comment type="similarity">
    <text evidence="8">Belongs to the FOXJ1 family.</text>
</comment>
<dbReference type="PRINTS" id="PR00053">
    <property type="entry name" value="FORKHEAD"/>
</dbReference>
<dbReference type="PROSITE" id="PS00657">
    <property type="entry name" value="FORK_HEAD_1"/>
    <property type="match status" value="1"/>
</dbReference>
<dbReference type="OrthoDB" id="691130at2759"/>
<keyword evidence="6" id="KW-0804">Transcription</keyword>
<evidence type="ECO:0000313" key="12">
    <source>
        <dbReference type="EMBL" id="RUS77483.1"/>
    </source>
</evidence>
<feature type="region of interest" description="Disordered" evidence="10">
    <location>
        <begin position="299"/>
        <end position="334"/>
    </location>
</feature>
<keyword evidence="13" id="KW-1185">Reference proteome</keyword>
<dbReference type="PANTHER" id="PTHR46805:SF1">
    <property type="entry name" value="FORKHEAD BOX PROTEIN J1"/>
    <property type="match status" value="1"/>
</dbReference>
<evidence type="ECO:0000256" key="3">
    <source>
        <dbReference type="ARBA" id="ARBA00023015"/>
    </source>
</evidence>
<accession>A0A3S0ZX74</accession>
<keyword evidence="4 9" id="KW-0238">DNA-binding</keyword>
<dbReference type="PANTHER" id="PTHR46805">
    <property type="entry name" value="FORKHEAD BOX PROTEIN J1"/>
    <property type="match status" value="1"/>
</dbReference>
<dbReference type="InterPro" id="IPR047513">
    <property type="entry name" value="FOXJ1"/>
</dbReference>
<dbReference type="STRING" id="188477.A0A3S0ZX74"/>
<dbReference type="PROSITE" id="PS50039">
    <property type="entry name" value="FORK_HEAD_3"/>
    <property type="match status" value="1"/>
</dbReference>
<dbReference type="InterPro" id="IPR030456">
    <property type="entry name" value="TF_fork_head_CS_2"/>
</dbReference>
<feature type="region of interest" description="Disordered" evidence="10">
    <location>
        <begin position="503"/>
        <end position="532"/>
    </location>
</feature>